<feature type="domain" description="HTH araC/xylS-type" evidence="4">
    <location>
        <begin position="204"/>
        <end position="302"/>
    </location>
</feature>
<proteinExistence type="predicted"/>
<evidence type="ECO:0000256" key="1">
    <source>
        <dbReference type="ARBA" id="ARBA00023015"/>
    </source>
</evidence>
<organism evidence="5 6">
    <name type="scientific">Cognatilysobacter xinjiangensis</name>
    <dbReference type="NCBI Taxonomy" id="546892"/>
    <lineage>
        <taxon>Bacteria</taxon>
        <taxon>Pseudomonadati</taxon>
        <taxon>Pseudomonadota</taxon>
        <taxon>Gammaproteobacteria</taxon>
        <taxon>Lysobacterales</taxon>
        <taxon>Lysobacteraceae</taxon>
        <taxon>Cognatilysobacter</taxon>
    </lineage>
</organism>
<dbReference type="InterPro" id="IPR009057">
    <property type="entry name" value="Homeodomain-like_sf"/>
</dbReference>
<evidence type="ECO:0000259" key="4">
    <source>
        <dbReference type="PROSITE" id="PS01124"/>
    </source>
</evidence>
<evidence type="ECO:0000313" key="5">
    <source>
        <dbReference type="EMBL" id="GGZ56851.1"/>
    </source>
</evidence>
<sequence>MIIQDAPVDPLSEVLRAAGFNAACSVRLVAGGNWALRFNPTALKFNAVRHGHCWLTPQGEAPIHVHAGDCFIVVGKPFVLSSAPGIPPVDAAEVFGATGLSAHYGDGEDVSLLGGSVALSHADSGDLVCLLPPALVIRADAGAAPMAWLLGQLDREWRDDRPGARAACDDLLRLMFIHALRAHLSQAPSDALGWLAGLNDRPVAAALRVIHADPTRSWRLSELAAVAGLSRAGFAERFKARIGRPPIEYAAVWRMRIAARRVLDGHRSVSAVAQELGFLSDSAFGAAFRRVHGISPGRYRSARGRTA</sequence>
<name>A0ABQ3BWE3_9GAMM</name>
<keyword evidence="3" id="KW-0804">Transcription</keyword>
<dbReference type="SMART" id="SM00342">
    <property type="entry name" value="HTH_ARAC"/>
    <property type="match status" value="1"/>
</dbReference>
<dbReference type="PANTHER" id="PTHR46796:SF13">
    <property type="entry name" value="HTH-TYPE TRANSCRIPTIONAL ACTIVATOR RHAS"/>
    <property type="match status" value="1"/>
</dbReference>
<comment type="caution">
    <text evidence="5">The sequence shown here is derived from an EMBL/GenBank/DDBJ whole genome shotgun (WGS) entry which is preliminary data.</text>
</comment>
<dbReference type="InterPro" id="IPR020449">
    <property type="entry name" value="Tscrpt_reg_AraC-type_HTH"/>
</dbReference>
<gene>
    <name evidence="5" type="ORF">GCM10008101_07880</name>
</gene>
<dbReference type="PANTHER" id="PTHR46796">
    <property type="entry name" value="HTH-TYPE TRANSCRIPTIONAL ACTIVATOR RHAS-RELATED"/>
    <property type="match status" value="1"/>
</dbReference>
<keyword evidence="2" id="KW-0238">DNA-binding</keyword>
<dbReference type="Pfam" id="PF12852">
    <property type="entry name" value="Cupin_6"/>
    <property type="match status" value="1"/>
</dbReference>
<dbReference type="InterPro" id="IPR050204">
    <property type="entry name" value="AraC_XylS_family_regulators"/>
</dbReference>
<reference evidence="6" key="1">
    <citation type="journal article" date="2019" name="Int. J. Syst. Evol. Microbiol.">
        <title>The Global Catalogue of Microorganisms (GCM) 10K type strain sequencing project: providing services to taxonomists for standard genome sequencing and annotation.</title>
        <authorList>
            <consortium name="The Broad Institute Genomics Platform"/>
            <consortium name="The Broad Institute Genome Sequencing Center for Infectious Disease"/>
            <person name="Wu L."/>
            <person name="Ma J."/>
        </authorList>
    </citation>
    <scope>NUCLEOTIDE SEQUENCE [LARGE SCALE GENOMIC DNA]</scope>
    <source>
        <strain evidence="6">KCTC 22558</strain>
    </source>
</reference>
<evidence type="ECO:0000256" key="2">
    <source>
        <dbReference type="ARBA" id="ARBA00023125"/>
    </source>
</evidence>
<keyword evidence="1" id="KW-0805">Transcription regulation</keyword>
<dbReference type="RefSeq" id="WP_189447058.1">
    <property type="nucleotide sequence ID" value="NZ_BMXY01000001.1"/>
</dbReference>
<protein>
    <submittedName>
        <fullName evidence="5">AraC family transcriptional regulator</fullName>
    </submittedName>
</protein>
<dbReference type="EMBL" id="BMXY01000001">
    <property type="protein sequence ID" value="GGZ56851.1"/>
    <property type="molecule type" value="Genomic_DNA"/>
</dbReference>
<dbReference type="InterPro" id="IPR032783">
    <property type="entry name" value="AraC_lig"/>
</dbReference>
<dbReference type="PROSITE" id="PS01124">
    <property type="entry name" value="HTH_ARAC_FAMILY_2"/>
    <property type="match status" value="1"/>
</dbReference>
<dbReference type="Gene3D" id="1.10.10.60">
    <property type="entry name" value="Homeodomain-like"/>
    <property type="match status" value="2"/>
</dbReference>
<evidence type="ECO:0000313" key="6">
    <source>
        <dbReference type="Proteomes" id="UP000643403"/>
    </source>
</evidence>
<dbReference type="Proteomes" id="UP000643403">
    <property type="component" value="Unassembled WGS sequence"/>
</dbReference>
<accession>A0ABQ3BWE3</accession>
<dbReference type="PROSITE" id="PS00041">
    <property type="entry name" value="HTH_ARAC_FAMILY_1"/>
    <property type="match status" value="1"/>
</dbReference>
<dbReference type="InterPro" id="IPR018062">
    <property type="entry name" value="HTH_AraC-typ_CS"/>
</dbReference>
<evidence type="ECO:0000256" key="3">
    <source>
        <dbReference type="ARBA" id="ARBA00023163"/>
    </source>
</evidence>
<dbReference type="InterPro" id="IPR018060">
    <property type="entry name" value="HTH_AraC"/>
</dbReference>
<dbReference type="PRINTS" id="PR00032">
    <property type="entry name" value="HTHARAC"/>
</dbReference>
<dbReference type="Pfam" id="PF12833">
    <property type="entry name" value="HTH_18"/>
    <property type="match status" value="1"/>
</dbReference>
<keyword evidence="6" id="KW-1185">Reference proteome</keyword>
<dbReference type="SUPFAM" id="SSF46689">
    <property type="entry name" value="Homeodomain-like"/>
    <property type="match status" value="2"/>
</dbReference>